<dbReference type="PANTHER" id="PTHR47893:SF1">
    <property type="entry name" value="REGULATORY PROTEIN PCHR"/>
    <property type="match status" value="1"/>
</dbReference>
<dbReference type="InterPro" id="IPR009057">
    <property type="entry name" value="Homeodomain-like_sf"/>
</dbReference>
<dbReference type="GO" id="GO:0003700">
    <property type="term" value="F:DNA-binding transcription factor activity"/>
    <property type="evidence" value="ECO:0007669"/>
    <property type="project" value="InterPro"/>
</dbReference>
<accession>A0A3M6QMC6</accession>
<dbReference type="Proteomes" id="UP000278006">
    <property type="component" value="Unassembled WGS sequence"/>
</dbReference>
<dbReference type="Pfam" id="PF12833">
    <property type="entry name" value="HTH_18"/>
    <property type="match status" value="1"/>
</dbReference>
<dbReference type="PANTHER" id="PTHR47893">
    <property type="entry name" value="REGULATORY PROTEIN PCHR"/>
    <property type="match status" value="1"/>
</dbReference>
<dbReference type="GO" id="GO:0043565">
    <property type="term" value="F:sequence-specific DNA binding"/>
    <property type="evidence" value="ECO:0007669"/>
    <property type="project" value="InterPro"/>
</dbReference>
<dbReference type="Gene3D" id="1.10.10.60">
    <property type="entry name" value="Homeodomain-like"/>
    <property type="match status" value="1"/>
</dbReference>
<protein>
    <submittedName>
        <fullName evidence="5">AraC family transcriptional regulator</fullName>
    </submittedName>
</protein>
<dbReference type="EMBL" id="RDQO01000005">
    <property type="protein sequence ID" value="RMX04230.1"/>
    <property type="molecule type" value="Genomic_DNA"/>
</dbReference>
<dbReference type="InterPro" id="IPR018060">
    <property type="entry name" value="HTH_AraC"/>
</dbReference>
<dbReference type="SMART" id="SM00342">
    <property type="entry name" value="HTH_ARAC"/>
    <property type="match status" value="1"/>
</dbReference>
<reference evidence="5 6" key="1">
    <citation type="submission" date="2018-10" db="EMBL/GenBank/DDBJ databases">
        <title>Draft genome of Cortibacter populi DSM10536.</title>
        <authorList>
            <person name="Bernier A.-M."/>
            <person name="Bernard K."/>
        </authorList>
    </citation>
    <scope>NUCLEOTIDE SEQUENCE [LARGE SCALE GENOMIC DNA]</scope>
    <source>
        <strain evidence="5 6">DSM 105136</strain>
    </source>
</reference>
<keyword evidence="6" id="KW-1185">Reference proteome</keyword>
<feature type="domain" description="HTH araC/xylS-type" evidence="4">
    <location>
        <begin position="273"/>
        <end position="371"/>
    </location>
</feature>
<evidence type="ECO:0000313" key="5">
    <source>
        <dbReference type="EMBL" id="RMX04230.1"/>
    </source>
</evidence>
<organism evidence="5 6">
    <name type="scientific">Corticibacter populi</name>
    <dbReference type="NCBI Taxonomy" id="1550736"/>
    <lineage>
        <taxon>Bacteria</taxon>
        <taxon>Pseudomonadati</taxon>
        <taxon>Pseudomonadota</taxon>
        <taxon>Betaproteobacteria</taxon>
        <taxon>Burkholderiales</taxon>
        <taxon>Comamonadaceae</taxon>
        <taxon>Corticibacter</taxon>
    </lineage>
</organism>
<sequence>MNSLPAQTLRTRHTNMPSPRSKLPVTAAPAAGEIARPVYRQDIEQFVQRFDGGLTTDYRFKNRQPLSSEPLLDGVFETLALDGLFLHCVDARDLADRVTESALQPGIKAVLLCAGNTDVVYGQHRYWLGNRADNSGRTINEAALVSYAEPDVFRRYWRHGRTERKISLTITPDWLQEHLHEFANNSAMAEPLRKFQQLHMATTPWQPSAYALNLAQQLLAPPVFCASMQRLYRQARTYDLVLEVLSRFLCTDSAVQSKAMTARLTARELRQVSQLTELLRTEAVNGLSMPEILRMAGIGSSRIHRHFRQVHGCSIFGYMQQRRMNKAYAALQKDGVSVALAAELAGYASAANFSTAFKRMFGITPRQAWTRR</sequence>
<evidence type="ECO:0000313" key="6">
    <source>
        <dbReference type="Proteomes" id="UP000278006"/>
    </source>
</evidence>
<dbReference type="PROSITE" id="PS01124">
    <property type="entry name" value="HTH_ARAC_FAMILY_2"/>
    <property type="match status" value="1"/>
</dbReference>
<feature type="compositionally biased region" description="Polar residues" evidence="3">
    <location>
        <begin position="1"/>
        <end position="18"/>
    </location>
</feature>
<evidence type="ECO:0000256" key="2">
    <source>
        <dbReference type="ARBA" id="ARBA00023163"/>
    </source>
</evidence>
<gene>
    <name evidence="5" type="ORF">D8I35_15670</name>
</gene>
<evidence type="ECO:0000256" key="3">
    <source>
        <dbReference type="SAM" id="MobiDB-lite"/>
    </source>
</evidence>
<comment type="caution">
    <text evidence="5">The sequence shown here is derived from an EMBL/GenBank/DDBJ whole genome shotgun (WGS) entry which is preliminary data.</text>
</comment>
<evidence type="ECO:0000256" key="1">
    <source>
        <dbReference type="ARBA" id="ARBA00023015"/>
    </source>
</evidence>
<dbReference type="AlphaFoldDB" id="A0A3M6QMC6"/>
<keyword evidence="2" id="KW-0804">Transcription</keyword>
<proteinExistence type="predicted"/>
<dbReference type="SUPFAM" id="SSF46689">
    <property type="entry name" value="Homeodomain-like"/>
    <property type="match status" value="1"/>
</dbReference>
<feature type="region of interest" description="Disordered" evidence="3">
    <location>
        <begin position="1"/>
        <end position="25"/>
    </location>
</feature>
<keyword evidence="1" id="KW-0805">Transcription regulation</keyword>
<dbReference type="OrthoDB" id="8766450at2"/>
<evidence type="ECO:0000259" key="4">
    <source>
        <dbReference type="PROSITE" id="PS01124"/>
    </source>
</evidence>
<dbReference type="InterPro" id="IPR053142">
    <property type="entry name" value="PchR_regulatory_protein"/>
</dbReference>
<name>A0A3M6QMC6_9BURK</name>